<geneLocation type="plasmid" evidence="1 2">
    <name>pCHQ1</name>
</geneLocation>
<dbReference type="EMBL" id="AP010805">
    <property type="protein sequence ID" value="BAI99052.1"/>
    <property type="molecule type" value="Genomic_DNA"/>
</dbReference>
<keyword evidence="1" id="KW-0614">Plasmid</keyword>
<dbReference type="AlphaFoldDB" id="D4Z8X0"/>
<evidence type="ECO:0000313" key="1">
    <source>
        <dbReference type="EMBL" id="BAI99052.1"/>
    </source>
</evidence>
<evidence type="ECO:0000313" key="2">
    <source>
        <dbReference type="Proteomes" id="UP000007753"/>
    </source>
</evidence>
<name>D4Z8X0_SPHIU</name>
<dbReference type="KEGG" id="sjp:SJA_P1-01000"/>
<gene>
    <name evidence="1" type="ordered locus">SJA_P1-01000</name>
</gene>
<keyword evidence="2" id="KW-1185">Reference proteome</keyword>
<dbReference type="HOGENOM" id="CLU_2425405_0_0_5"/>
<reference evidence="1 2" key="1">
    <citation type="journal article" date="2010" name="J. Bacteriol.">
        <title>Complete genome sequence of the representative gamma-hexachlorocyclohexane-degrading bacterium Sphingobium japonicum UT26.</title>
        <authorList>
            <person name="Nagata Y."/>
            <person name="Ohtsubo Y."/>
            <person name="Endo R."/>
            <person name="Ichikawa N."/>
            <person name="Ankai A."/>
            <person name="Oguchi A."/>
            <person name="Fukui S."/>
            <person name="Fujita N."/>
            <person name="Tsuda M."/>
        </authorList>
    </citation>
    <scope>NUCLEOTIDE SEQUENCE [LARGE SCALE GENOMIC DNA]</scope>
    <source>
        <strain evidence="2">DSM 16413 / CCM 7287 / MTCC 6362 / UT26 / NBRC 101211 / UT26S</strain>
        <plasmid evidence="1 2">pCHQ1</plasmid>
    </source>
</reference>
<proteinExistence type="predicted"/>
<accession>D4Z8X0</accession>
<sequence length="91" mass="9575">MYKHSSRLVALLCAVASGSIAEARGTRLVLPTPAIESRAEIRATEGGFAIYTLPLSLDIHPSPVAVSVGSSVRIDKAILVQPKLPARNAVQ</sequence>
<dbReference type="Proteomes" id="UP000007753">
    <property type="component" value="Plasmid pCHQ1"/>
</dbReference>
<protein>
    <submittedName>
        <fullName evidence="1">Uncharacterized protein</fullName>
    </submittedName>
</protein>
<organism evidence="1 2">
    <name type="scientific">Sphingobium indicum (strain DSM 16413 / CCM 7287 / MTCC 6362 / UT26 / NBRC 101211 / UT26S)</name>
    <name type="common">Sphingobium japonicum</name>
    <dbReference type="NCBI Taxonomy" id="452662"/>
    <lineage>
        <taxon>Bacteria</taxon>
        <taxon>Pseudomonadati</taxon>
        <taxon>Pseudomonadota</taxon>
        <taxon>Alphaproteobacteria</taxon>
        <taxon>Sphingomonadales</taxon>
        <taxon>Sphingomonadaceae</taxon>
        <taxon>Sphingobium</taxon>
    </lineage>
</organism>